<dbReference type="Proteomes" id="UP001232148">
    <property type="component" value="Unassembled WGS sequence"/>
</dbReference>
<organism evidence="7 8">
    <name type="scientific">Colletotrichum zoysiae</name>
    <dbReference type="NCBI Taxonomy" id="1216348"/>
    <lineage>
        <taxon>Eukaryota</taxon>
        <taxon>Fungi</taxon>
        <taxon>Dikarya</taxon>
        <taxon>Ascomycota</taxon>
        <taxon>Pezizomycotina</taxon>
        <taxon>Sordariomycetes</taxon>
        <taxon>Hypocreomycetidae</taxon>
        <taxon>Glomerellales</taxon>
        <taxon>Glomerellaceae</taxon>
        <taxon>Colletotrichum</taxon>
        <taxon>Colletotrichum graminicola species complex</taxon>
    </lineage>
</organism>
<reference evidence="7" key="1">
    <citation type="submission" date="2021-06" db="EMBL/GenBank/DDBJ databases">
        <title>Comparative genomics, transcriptomics and evolutionary studies reveal genomic signatures of adaptation to plant cell wall in hemibiotrophic fungi.</title>
        <authorList>
            <consortium name="DOE Joint Genome Institute"/>
            <person name="Baroncelli R."/>
            <person name="Diaz J.F."/>
            <person name="Benocci T."/>
            <person name="Peng M."/>
            <person name="Battaglia E."/>
            <person name="Haridas S."/>
            <person name="Andreopoulos W."/>
            <person name="Labutti K."/>
            <person name="Pangilinan J."/>
            <person name="Floch G.L."/>
            <person name="Makela M.R."/>
            <person name="Henrissat B."/>
            <person name="Grigoriev I.V."/>
            <person name="Crouch J.A."/>
            <person name="De Vries R.P."/>
            <person name="Sukno S.A."/>
            <person name="Thon M.R."/>
        </authorList>
    </citation>
    <scope>NUCLEOTIDE SEQUENCE</scope>
    <source>
        <strain evidence="7">MAFF235873</strain>
    </source>
</reference>
<dbReference type="InterPro" id="IPR050641">
    <property type="entry name" value="RIFMO-like"/>
</dbReference>
<dbReference type="PANTHER" id="PTHR43004">
    <property type="entry name" value="TRK SYSTEM POTASSIUM UPTAKE PROTEIN"/>
    <property type="match status" value="1"/>
</dbReference>
<dbReference type="CDD" id="cd02979">
    <property type="entry name" value="PHOX_C"/>
    <property type="match status" value="1"/>
</dbReference>
<dbReference type="PRINTS" id="PR00420">
    <property type="entry name" value="RNGMNOXGNASE"/>
</dbReference>
<keyword evidence="3" id="KW-0274">FAD</keyword>
<evidence type="ECO:0000259" key="6">
    <source>
        <dbReference type="Pfam" id="PF07976"/>
    </source>
</evidence>
<dbReference type="InterPro" id="IPR036249">
    <property type="entry name" value="Thioredoxin-like_sf"/>
</dbReference>
<accession>A0AAD9M0D1</accession>
<keyword evidence="4" id="KW-0560">Oxidoreductase</keyword>
<evidence type="ECO:0000256" key="1">
    <source>
        <dbReference type="ARBA" id="ARBA00007801"/>
    </source>
</evidence>
<evidence type="ECO:0000313" key="8">
    <source>
        <dbReference type="Proteomes" id="UP001232148"/>
    </source>
</evidence>
<dbReference type="Pfam" id="PF01494">
    <property type="entry name" value="FAD_binding_3"/>
    <property type="match status" value="1"/>
</dbReference>
<dbReference type="NCBIfam" id="NF006144">
    <property type="entry name" value="PRK08294.1"/>
    <property type="match status" value="1"/>
</dbReference>
<dbReference type="GO" id="GO:0016709">
    <property type="term" value="F:oxidoreductase activity, acting on paired donors, with incorporation or reduction of molecular oxygen, NAD(P)H as one donor, and incorporation of one atom of oxygen"/>
    <property type="evidence" value="ECO:0007669"/>
    <property type="project" value="UniProtKB-ARBA"/>
</dbReference>
<feature type="domain" description="FAD-binding" evidence="5">
    <location>
        <begin position="4"/>
        <end position="357"/>
    </location>
</feature>
<gene>
    <name evidence="7" type="ORF">LX32DRAFT_376266</name>
</gene>
<feature type="domain" description="Phenol hydroxylase-like C-terminal dimerisation" evidence="6">
    <location>
        <begin position="396"/>
        <end position="586"/>
    </location>
</feature>
<proteinExistence type="inferred from homology"/>
<dbReference type="AlphaFoldDB" id="A0AAD9M0D1"/>
<dbReference type="SUPFAM" id="SSF52833">
    <property type="entry name" value="Thioredoxin-like"/>
    <property type="match status" value="1"/>
</dbReference>
<sequence>MPEECDVLICGSGSAGLCAAVWLARAGINFTILERREGMLQQGQADGVQVRTVEMMEHLGLSEDLLKEACHVLELAFWSPDGLGGIRRSHLEPDTEPGLSHLPHVILNQARINEFLIQDIVKSSGEPHIRYGNEVCEVVVDSAAAQDPNAHCVTVKSKENGVEHTYRAKYVLGCDGAHSAVRKSLGFNMIGDSTDAVWAVTDVYPRTEFPDIRKKCVLQSDAGSLVVIPREGDEKVRFYMEMPVTTPAEVTPERVKERLDSIFKPYQVEIAETSWFSAYSIGQRLADHFTKDYRVFLTGDACHTHSPKAGQGMNVSLADGYNIGWKLAAVLRGQAHPSILETYVSERHQTAKDLIDFDRLFSKMFSSSYRKDHGISTQDFQEYVIKSGRYTAGLAVHYEASMLVKPGEHDDLARGLSAGMRFPSAQVVRFFDARAMQLSQALKTDSRWSLVIFPGNITQNRAEQRLIKLASNLEIVLKRLNEPQRAINSFLNPLLVLKCDRKSLDDKKIPKLFTPHVGKWGIKCRQNIFVDDECYYAGHGQAYAKYGVDAEVGAMVLIRPDQYVSEIYALENTEAITAFFESFLVRTTNGFP</sequence>
<dbReference type="Gene3D" id="3.30.9.10">
    <property type="entry name" value="D-Amino Acid Oxidase, subunit A, domain 2"/>
    <property type="match status" value="1"/>
</dbReference>
<evidence type="ECO:0000256" key="4">
    <source>
        <dbReference type="ARBA" id="ARBA00023002"/>
    </source>
</evidence>
<dbReference type="GO" id="GO:0071949">
    <property type="term" value="F:FAD binding"/>
    <property type="evidence" value="ECO:0007669"/>
    <property type="project" value="InterPro"/>
</dbReference>
<dbReference type="SUPFAM" id="SSF51905">
    <property type="entry name" value="FAD/NAD(P)-binding domain"/>
    <property type="match status" value="1"/>
</dbReference>
<dbReference type="InterPro" id="IPR036188">
    <property type="entry name" value="FAD/NAD-bd_sf"/>
</dbReference>
<comment type="caution">
    <text evidence="7">The sequence shown here is derived from an EMBL/GenBank/DDBJ whole genome shotgun (WGS) entry which is preliminary data.</text>
</comment>
<evidence type="ECO:0000256" key="3">
    <source>
        <dbReference type="ARBA" id="ARBA00022827"/>
    </source>
</evidence>
<dbReference type="InterPro" id="IPR002938">
    <property type="entry name" value="FAD-bd"/>
</dbReference>
<dbReference type="Gene3D" id="3.40.30.20">
    <property type="match status" value="1"/>
</dbReference>
<dbReference type="Gene3D" id="3.50.50.60">
    <property type="entry name" value="FAD/NAD(P)-binding domain"/>
    <property type="match status" value="1"/>
</dbReference>
<dbReference type="PANTHER" id="PTHR43004:SF10">
    <property type="entry name" value="2-MONOOXYGENASE, PUTATIVE (AFU_ORTHOLOGUE AFUA_6G11480)-RELATED"/>
    <property type="match status" value="1"/>
</dbReference>
<keyword evidence="8" id="KW-1185">Reference proteome</keyword>
<evidence type="ECO:0000256" key="2">
    <source>
        <dbReference type="ARBA" id="ARBA00022630"/>
    </source>
</evidence>
<protein>
    <submittedName>
        <fullName evidence="7">FAD binding domain-containing protein</fullName>
    </submittedName>
</protein>
<name>A0AAD9M0D1_9PEZI</name>
<dbReference type="InterPro" id="IPR038220">
    <property type="entry name" value="PHOX_C_sf"/>
</dbReference>
<keyword evidence="2" id="KW-0285">Flavoprotein</keyword>
<dbReference type="InterPro" id="IPR012941">
    <property type="entry name" value="Phe_hydrox_C_dim_dom"/>
</dbReference>
<evidence type="ECO:0000259" key="5">
    <source>
        <dbReference type="Pfam" id="PF01494"/>
    </source>
</evidence>
<comment type="similarity">
    <text evidence="1">Belongs to the PheA/TfdB FAD monooxygenase family.</text>
</comment>
<dbReference type="EMBL" id="MU842867">
    <property type="protein sequence ID" value="KAK2029231.1"/>
    <property type="molecule type" value="Genomic_DNA"/>
</dbReference>
<dbReference type="SUPFAM" id="SSF54373">
    <property type="entry name" value="FAD-linked reductases, C-terminal domain"/>
    <property type="match status" value="1"/>
</dbReference>
<dbReference type="Pfam" id="PF07976">
    <property type="entry name" value="Phe_hydrox_dim"/>
    <property type="match status" value="1"/>
</dbReference>
<evidence type="ECO:0000313" key="7">
    <source>
        <dbReference type="EMBL" id="KAK2029231.1"/>
    </source>
</evidence>